<feature type="region of interest" description="Disordered" evidence="1">
    <location>
        <begin position="1"/>
        <end position="111"/>
    </location>
</feature>
<gene>
    <name evidence="2" type="ORF">K435DRAFT_781533</name>
</gene>
<feature type="compositionally biased region" description="Low complexity" evidence="1">
    <location>
        <begin position="62"/>
        <end position="75"/>
    </location>
</feature>
<dbReference type="OrthoDB" id="3057023at2759"/>
<organism evidence="2 3">
    <name type="scientific">Dendrothele bispora (strain CBS 962.96)</name>
    <dbReference type="NCBI Taxonomy" id="1314807"/>
    <lineage>
        <taxon>Eukaryota</taxon>
        <taxon>Fungi</taxon>
        <taxon>Dikarya</taxon>
        <taxon>Basidiomycota</taxon>
        <taxon>Agaricomycotina</taxon>
        <taxon>Agaricomycetes</taxon>
        <taxon>Agaricomycetidae</taxon>
        <taxon>Agaricales</taxon>
        <taxon>Agaricales incertae sedis</taxon>
        <taxon>Dendrothele</taxon>
    </lineage>
</organism>
<sequence length="223" mass="24452">MEQHQKSSSCKKLVGPPKPKVKVQQNSSLMNWFGKKPPLVQSTVTAPALIQAPSSDPPLSQSATSPTETSISIPSQHITNTSNLPSPKSKQTNADNRTSDPGTPVDISEDHVTPIVPSLKGAELIRALLAEFAQNPSESAIGREVNEDWEVLNKMFHRAFGWAEGNVIEPSGIARHGQFGLDGFLKFMRYYIEVCGLEGALVETKFEKIFMEIDLECVTDCLF</sequence>
<keyword evidence="3" id="KW-1185">Reference proteome</keyword>
<dbReference type="AlphaFoldDB" id="A0A4S8LK65"/>
<feature type="compositionally biased region" description="Polar residues" evidence="1">
    <location>
        <begin position="1"/>
        <end position="10"/>
    </location>
</feature>
<evidence type="ECO:0000313" key="2">
    <source>
        <dbReference type="EMBL" id="THU89596.1"/>
    </source>
</evidence>
<feature type="compositionally biased region" description="Polar residues" evidence="1">
    <location>
        <begin position="52"/>
        <end position="61"/>
    </location>
</feature>
<dbReference type="EMBL" id="ML179362">
    <property type="protein sequence ID" value="THU89596.1"/>
    <property type="molecule type" value="Genomic_DNA"/>
</dbReference>
<name>A0A4S8LK65_DENBC</name>
<dbReference type="Proteomes" id="UP000297245">
    <property type="component" value="Unassembled WGS sequence"/>
</dbReference>
<reference evidence="2 3" key="1">
    <citation type="journal article" date="2019" name="Nat. Ecol. Evol.">
        <title>Megaphylogeny resolves global patterns of mushroom evolution.</title>
        <authorList>
            <person name="Varga T."/>
            <person name="Krizsan K."/>
            <person name="Foldi C."/>
            <person name="Dima B."/>
            <person name="Sanchez-Garcia M."/>
            <person name="Sanchez-Ramirez S."/>
            <person name="Szollosi G.J."/>
            <person name="Szarkandi J.G."/>
            <person name="Papp V."/>
            <person name="Albert L."/>
            <person name="Andreopoulos W."/>
            <person name="Angelini C."/>
            <person name="Antonin V."/>
            <person name="Barry K.W."/>
            <person name="Bougher N.L."/>
            <person name="Buchanan P."/>
            <person name="Buyck B."/>
            <person name="Bense V."/>
            <person name="Catcheside P."/>
            <person name="Chovatia M."/>
            <person name="Cooper J."/>
            <person name="Damon W."/>
            <person name="Desjardin D."/>
            <person name="Finy P."/>
            <person name="Geml J."/>
            <person name="Haridas S."/>
            <person name="Hughes K."/>
            <person name="Justo A."/>
            <person name="Karasinski D."/>
            <person name="Kautmanova I."/>
            <person name="Kiss B."/>
            <person name="Kocsube S."/>
            <person name="Kotiranta H."/>
            <person name="LaButti K.M."/>
            <person name="Lechner B.E."/>
            <person name="Liimatainen K."/>
            <person name="Lipzen A."/>
            <person name="Lukacs Z."/>
            <person name="Mihaltcheva S."/>
            <person name="Morgado L.N."/>
            <person name="Niskanen T."/>
            <person name="Noordeloos M.E."/>
            <person name="Ohm R.A."/>
            <person name="Ortiz-Santana B."/>
            <person name="Ovrebo C."/>
            <person name="Racz N."/>
            <person name="Riley R."/>
            <person name="Savchenko A."/>
            <person name="Shiryaev A."/>
            <person name="Soop K."/>
            <person name="Spirin V."/>
            <person name="Szebenyi C."/>
            <person name="Tomsovsky M."/>
            <person name="Tulloss R.E."/>
            <person name="Uehling J."/>
            <person name="Grigoriev I.V."/>
            <person name="Vagvolgyi C."/>
            <person name="Papp T."/>
            <person name="Martin F.M."/>
            <person name="Miettinen O."/>
            <person name="Hibbett D.S."/>
            <person name="Nagy L.G."/>
        </authorList>
    </citation>
    <scope>NUCLEOTIDE SEQUENCE [LARGE SCALE GENOMIC DNA]</scope>
    <source>
        <strain evidence="2 3">CBS 962.96</strain>
    </source>
</reference>
<evidence type="ECO:0000313" key="3">
    <source>
        <dbReference type="Proteomes" id="UP000297245"/>
    </source>
</evidence>
<protein>
    <submittedName>
        <fullName evidence="2">Uncharacterized protein</fullName>
    </submittedName>
</protein>
<feature type="compositionally biased region" description="Polar residues" evidence="1">
    <location>
        <begin position="76"/>
        <end position="101"/>
    </location>
</feature>
<accession>A0A4S8LK65</accession>
<proteinExistence type="predicted"/>
<evidence type="ECO:0000256" key="1">
    <source>
        <dbReference type="SAM" id="MobiDB-lite"/>
    </source>
</evidence>